<dbReference type="RefSeq" id="WP_021432896.1">
    <property type="nucleotide sequence ID" value="NZ_AVNC01000015.1"/>
</dbReference>
<dbReference type="GeneID" id="67472573"/>
<protein>
    <recommendedName>
        <fullName evidence="3">DUF2313 domain-containing protein</fullName>
    </recommendedName>
</protein>
<dbReference type="InterPro" id="IPR018755">
    <property type="entry name" value="Phage_Mu_Gp48"/>
</dbReference>
<evidence type="ECO:0000313" key="2">
    <source>
        <dbReference type="Proteomes" id="UP000015688"/>
    </source>
</evidence>
<dbReference type="Pfam" id="PF10076">
    <property type="entry name" value="Phage_Mu_Gp48"/>
    <property type="match status" value="1"/>
</dbReference>
<evidence type="ECO:0008006" key="3">
    <source>
        <dbReference type="Google" id="ProtNLM"/>
    </source>
</evidence>
<proteinExistence type="predicted"/>
<comment type="caution">
    <text evidence="1">The sequence shown here is derived from an EMBL/GenBank/DDBJ whole genome shotgun (WGS) entry which is preliminary data.</text>
</comment>
<gene>
    <name evidence="1" type="ORF">C672_1726</name>
</gene>
<sequence length="188" mass="22135">MKLIEQLPSFYENDIDMVIQNSLNLETDTLHKEVEDTLNQFFVETCTWGLDYWENMLGIAKNNHDIQTRRENIKAKMRSRGTTTLSVMKNVCEAYSNGEVEIIDNYDDYSFIIKFVGAKGIPAALNELDKTIEEIKPCHLAHSYEFTYLTWDEFDNFNHTFDEWDSLNLTWDQFEVYRKEGVKDAKCK</sequence>
<dbReference type="PATRIC" id="fig|1233171.3.peg.1617"/>
<evidence type="ECO:0000313" key="1">
    <source>
        <dbReference type="EMBL" id="EQK42782.1"/>
    </source>
</evidence>
<dbReference type="EMBL" id="AVNC01000015">
    <property type="protein sequence ID" value="EQK42782.1"/>
    <property type="molecule type" value="Genomic_DNA"/>
</dbReference>
<reference evidence="1 2" key="1">
    <citation type="submission" date="2013-06" db="EMBL/GenBank/DDBJ databases">
        <authorList>
            <person name="Walk S."/>
            <person name="Aronoff D."/>
            <person name="Young V.Y."/>
            <person name="Marsh J."/>
            <person name="Harrison L."/>
            <person name="Daugherty S.C."/>
            <person name="Shefchek K.A."/>
            <person name="Hine E.E."/>
            <person name="Tallon L.J."/>
            <person name="Sadzewicz L.K."/>
            <person name="Rasko D.A."/>
        </authorList>
    </citation>
    <scope>NUCLEOTIDE SEQUENCE [LARGE SCALE GENOMIC DNA]</scope>
    <source>
        <strain evidence="1 2">ATCC 638</strain>
    </source>
</reference>
<accession>T4VQ26</accession>
<dbReference type="AlphaFoldDB" id="T4VQ26"/>
<dbReference type="Proteomes" id="UP000015688">
    <property type="component" value="Unassembled WGS sequence"/>
</dbReference>
<organism evidence="1 2">
    <name type="scientific">Paraclostridium bifermentans ATCC 638 = DSM 14991</name>
    <dbReference type="NCBI Taxonomy" id="1233171"/>
    <lineage>
        <taxon>Bacteria</taxon>
        <taxon>Bacillati</taxon>
        <taxon>Bacillota</taxon>
        <taxon>Clostridia</taxon>
        <taxon>Peptostreptococcales</taxon>
        <taxon>Peptostreptococcaceae</taxon>
        <taxon>Paraclostridium</taxon>
    </lineage>
</organism>
<name>T4VQ26_PARBF</name>